<evidence type="ECO:0000313" key="2">
    <source>
        <dbReference type="Proteomes" id="UP000015104"/>
    </source>
</evidence>
<organism evidence="1 2">
    <name type="scientific">Tetranychus urticae</name>
    <name type="common">Two-spotted spider mite</name>
    <dbReference type="NCBI Taxonomy" id="32264"/>
    <lineage>
        <taxon>Eukaryota</taxon>
        <taxon>Metazoa</taxon>
        <taxon>Ecdysozoa</taxon>
        <taxon>Arthropoda</taxon>
        <taxon>Chelicerata</taxon>
        <taxon>Arachnida</taxon>
        <taxon>Acari</taxon>
        <taxon>Acariformes</taxon>
        <taxon>Trombidiformes</taxon>
        <taxon>Prostigmata</taxon>
        <taxon>Eleutherengona</taxon>
        <taxon>Raphignathae</taxon>
        <taxon>Tetranychoidea</taxon>
        <taxon>Tetranychidae</taxon>
        <taxon>Tetranychus</taxon>
    </lineage>
</organism>
<reference evidence="1" key="2">
    <citation type="submission" date="2015-06" db="UniProtKB">
        <authorList>
            <consortium name="EnsemblMetazoa"/>
        </authorList>
    </citation>
    <scope>IDENTIFICATION</scope>
</reference>
<dbReference type="HOGENOM" id="CLU_3385326_0_0_1"/>
<proteinExistence type="predicted"/>
<protein>
    <submittedName>
        <fullName evidence="1">Uncharacterized protein</fullName>
    </submittedName>
</protein>
<dbReference type="EMBL" id="CAEY01000462">
    <property type="status" value="NOT_ANNOTATED_CDS"/>
    <property type="molecule type" value="Genomic_DNA"/>
</dbReference>
<reference evidence="2" key="1">
    <citation type="submission" date="2011-08" db="EMBL/GenBank/DDBJ databases">
        <authorList>
            <person name="Rombauts S."/>
        </authorList>
    </citation>
    <scope>NUCLEOTIDE SEQUENCE</scope>
    <source>
        <strain evidence="2">London</strain>
    </source>
</reference>
<keyword evidence="2" id="KW-1185">Reference proteome</keyword>
<evidence type="ECO:0000313" key="1">
    <source>
        <dbReference type="EnsemblMetazoa" id="tetur01g10990.1"/>
    </source>
</evidence>
<dbReference type="EnsemblMetazoa" id="tetur01g10990.1">
    <property type="protein sequence ID" value="tetur01g10990.1"/>
    <property type="gene ID" value="tetur01g10990"/>
</dbReference>
<dbReference type="AlphaFoldDB" id="T1JSL8"/>
<sequence>MITGGREKAVKSDKHCRSLVRVGSSINHAVERD</sequence>
<name>T1JSL8_TETUR</name>
<accession>T1JSL8</accession>
<dbReference type="Proteomes" id="UP000015104">
    <property type="component" value="Unassembled WGS sequence"/>
</dbReference>